<name>A0A292Q3N2_9PEZI</name>
<keyword evidence="3" id="KW-1185">Reference proteome</keyword>
<evidence type="ECO:0000313" key="2">
    <source>
        <dbReference type="EMBL" id="CUS13320.1"/>
    </source>
</evidence>
<evidence type="ECO:0000256" key="1">
    <source>
        <dbReference type="SAM" id="MobiDB-lite"/>
    </source>
</evidence>
<protein>
    <submittedName>
        <fullName evidence="2">Uncharacterized protein</fullName>
    </submittedName>
</protein>
<proteinExistence type="predicted"/>
<dbReference type="Proteomes" id="UP001412239">
    <property type="component" value="Unassembled WGS sequence"/>
</dbReference>
<dbReference type="EMBL" id="LN890974">
    <property type="protein sequence ID" value="CUS13320.1"/>
    <property type="molecule type" value="Genomic_DNA"/>
</dbReference>
<dbReference type="AlphaFoldDB" id="A0A292Q3N2"/>
<feature type="region of interest" description="Disordered" evidence="1">
    <location>
        <begin position="1"/>
        <end position="59"/>
    </location>
</feature>
<feature type="compositionally biased region" description="Polar residues" evidence="1">
    <location>
        <begin position="40"/>
        <end position="58"/>
    </location>
</feature>
<feature type="compositionally biased region" description="Basic and acidic residues" evidence="1">
    <location>
        <begin position="28"/>
        <end position="39"/>
    </location>
</feature>
<evidence type="ECO:0000313" key="3">
    <source>
        <dbReference type="Proteomes" id="UP001412239"/>
    </source>
</evidence>
<organism evidence="2 3">
    <name type="scientific">Tuber aestivum</name>
    <name type="common">summer truffle</name>
    <dbReference type="NCBI Taxonomy" id="59557"/>
    <lineage>
        <taxon>Eukaryota</taxon>
        <taxon>Fungi</taxon>
        <taxon>Dikarya</taxon>
        <taxon>Ascomycota</taxon>
        <taxon>Pezizomycotina</taxon>
        <taxon>Pezizomycetes</taxon>
        <taxon>Pezizales</taxon>
        <taxon>Tuberaceae</taxon>
        <taxon>Tuber</taxon>
    </lineage>
</organism>
<sequence length="197" mass="22213">MRIPHSSEFPETPTPDASHIGIPLRWLTRNETDPEDPRDQSTYNTTLTPPSISNTTPILITPKYYPGSPPQLLPSSGVPTVRHPPQCTPNFEEACKTIQSLERLLREVRLLQADTFFGNPYWSDLNLFCKDFERFLSQESDFFFIFVGGASVATDADLEGLRIVAQAIFDEWSGMKKAVLTNNPGEEFEDEDAIVFD</sequence>
<reference evidence="2" key="1">
    <citation type="submission" date="2015-10" db="EMBL/GenBank/DDBJ databases">
        <authorList>
            <person name="Regsiter A."/>
            <person name="william w."/>
        </authorList>
    </citation>
    <scope>NUCLEOTIDE SEQUENCE</scope>
    <source>
        <strain evidence="2">Montdore</strain>
    </source>
</reference>
<accession>A0A292Q3N2</accession>
<gene>
    <name evidence="2" type="ORF">GSTUAT00002559001</name>
</gene>